<accession>A0A182C1R7</accession>
<gene>
    <name evidence="3" type="ORF">AUMI_11350</name>
</gene>
<dbReference type="EMBL" id="AP017457">
    <property type="protein sequence ID" value="BAU98677.1"/>
    <property type="molecule type" value="Genomic_DNA"/>
</dbReference>
<evidence type="ECO:0000256" key="1">
    <source>
        <dbReference type="ARBA" id="ARBA00008007"/>
    </source>
</evidence>
<dbReference type="PANTHER" id="PTHR47505">
    <property type="entry name" value="DNA UTILIZATION PROTEIN YHGH"/>
    <property type="match status" value="1"/>
</dbReference>
<feature type="domain" description="Phosphoribosyltransferase" evidence="2">
    <location>
        <begin position="9"/>
        <end position="54"/>
    </location>
</feature>
<dbReference type="Pfam" id="PF00156">
    <property type="entry name" value="Pribosyltran"/>
    <property type="match status" value="1"/>
</dbReference>
<evidence type="ECO:0000259" key="2">
    <source>
        <dbReference type="Pfam" id="PF00156"/>
    </source>
</evidence>
<organism evidence="3 4">
    <name type="scientific">Aurantimicrobium minutum</name>
    <dbReference type="NCBI Taxonomy" id="708131"/>
    <lineage>
        <taxon>Bacteria</taxon>
        <taxon>Bacillati</taxon>
        <taxon>Actinomycetota</taxon>
        <taxon>Actinomycetes</taxon>
        <taxon>Micrococcales</taxon>
        <taxon>Microbacteriaceae</taxon>
        <taxon>Aurantimicrobium</taxon>
    </lineage>
</organism>
<dbReference type="InterPro" id="IPR051910">
    <property type="entry name" value="ComF/GntX_DNA_util-trans"/>
</dbReference>
<dbReference type="Proteomes" id="UP000243847">
    <property type="component" value="Chromosome sequence1"/>
</dbReference>
<protein>
    <submittedName>
        <fullName evidence="3">Adenine phosphoribosyltransferase</fullName>
    </submittedName>
</protein>
<dbReference type="InterPro" id="IPR029057">
    <property type="entry name" value="PRTase-like"/>
</dbReference>
<sequence>MRGSFRTNKNLDGRSVIILDDVLTTGATLQECARALRAEGANVIGAAVLAYTPKNFQDTRRKNA</sequence>
<name>A0A182C1R7_9MICO</name>
<keyword evidence="3" id="KW-0328">Glycosyltransferase</keyword>
<dbReference type="CDD" id="cd06223">
    <property type="entry name" value="PRTases_typeI"/>
    <property type="match status" value="1"/>
</dbReference>
<dbReference type="KEGG" id="amin:AUMI_11350"/>
<comment type="similarity">
    <text evidence="1">Belongs to the ComF/GntX family.</text>
</comment>
<dbReference type="PANTHER" id="PTHR47505:SF1">
    <property type="entry name" value="DNA UTILIZATION PROTEIN YHGH"/>
    <property type="match status" value="1"/>
</dbReference>
<dbReference type="GO" id="GO:0016757">
    <property type="term" value="F:glycosyltransferase activity"/>
    <property type="evidence" value="ECO:0007669"/>
    <property type="project" value="UniProtKB-KW"/>
</dbReference>
<dbReference type="Gene3D" id="3.40.50.2020">
    <property type="match status" value="1"/>
</dbReference>
<dbReference type="InterPro" id="IPR000836">
    <property type="entry name" value="PRTase_dom"/>
</dbReference>
<dbReference type="AlphaFoldDB" id="A0A182C1R7"/>
<evidence type="ECO:0000313" key="3">
    <source>
        <dbReference type="EMBL" id="BAU98677.1"/>
    </source>
</evidence>
<dbReference type="SUPFAM" id="SSF53271">
    <property type="entry name" value="PRTase-like"/>
    <property type="match status" value="1"/>
</dbReference>
<reference evidence="3 4" key="1">
    <citation type="journal article" date="2016" name="Genome Announc.">
        <title>Complete Genome Sequence of Aurantimicrobium minutum Type Strain KNCT, a Planktonic Ultramicrobacterium Isolated from River Water.</title>
        <authorList>
            <person name="Nakai R."/>
            <person name="Fujisawa T."/>
            <person name="Nakamura Y."/>
            <person name="Nishide H."/>
            <person name="Uchiyama I."/>
            <person name="Baba T."/>
            <person name="Toyoda A."/>
            <person name="Fujiyama A."/>
            <person name="Naganuma T."/>
            <person name="Niki H."/>
        </authorList>
    </citation>
    <scope>NUCLEOTIDE SEQUENCE [LARGE SCALE GENOMIC DNA]</scope>
    <source>
        <strain evidence="3 4">KNC</strain>
    </source>
</reference>
<proteinExistence type="inferred from homology"/>
<evidence type="ECO:0000313" key="4">
    <source>
        <dbReference type="Proteomes" id="UP000243847"/>
    </source>
</evidence>
<keyword evidence="3" id="KW-0808">Transferase</keyword>